<keyword evidence="3 6" id="KW-1133">Transmembrane helix</keyword>
<evidence type="ECO:0000256" key="6">
    <source>
        <dbReference type="SAM" id="Phobius"/>
    </source>
</evidence>
<evidence type="ECO:0008006" key="9">
    <source>
        <dbReference type="Google" id="ProtNLM"/>
    </source>
</evidence>
<evidence type="ECO:0000256" key="5">
    <source>
        <dbReference type="SAM" id="MobiDB-lite"/>
    </source>
</evidence>
<evidence type="ECO:0000256" key="3">
    <source>
        <dbReference type="ARBA" id="ARBA00022989"/>
    </source>
</evidence>
<comment type="caution">
    <text evidence="7">The sequence shown here is derived from an EMBL/GenBank/DDBJ whole genome shotgun (WGS) entry which is preliminary data.</text>
</comment>
<gene>
    <name evidence="7" type="ORF">ZIOFF_020341</name>
</gene>
<evidence type="ECO:0000256" key="4">
    <source>
        <dbReference type="ARBA" id="ARBA00023136"/>
    </source>
</evidence>
<keyword evidence="8" id="KW-1185">Reference proteome</keyword>
<sequence>MKGISSTKLVFLQPSSLNKQQGGGGGNGAAAPSISILVSHHHRIWLIAFLSFLSLASLLTLFTTTAVAGPRVLRFSSSVSDEAPPAEAPPAEAPLPALVFDTLVNYAASSNSSGKMRETDLRAIAGVLRRRSPCNLLVFGLSHETPLWRALNAGGRTVFVDENEYYIAHVEGRNPGLEGYEVSYATKVGDLRELIAASRQMRRGECRPVQNLLFSDCRLAVNDLPNRLYDVAWDVVIVDGPKGYAARDPGRMAAIYTAAVMARSVGRRGGQVDVLVHDYNREVERICSAEFLCTENQLGGTTTLGHFVIRRGPADDFCTNRTTASSSSSPAGGSKAGQP</sequence>
<dbReference type="PANTHER" id="PTHR31444">
    <property type="entry name" value="OS11G0490100 PROTEIN"/>
    <property type="match status" value="1"/>
</dbReference>
<evidence type="ECO:0000313" key="7">
    <source>
        <dbReference type="EMBL" id="KAG6516965.1"/>
    </source>
</evidence>
<protein>
    <recommendedName>
        <fullName evidence="9">Polysaccharide biosynthesis domain-containing protein</fullName>
    </recommendedName>
</protein>
<evidence type="ECO:0000313" key="8">
    <source>
        <dbReference type="Proteomes" id="UP000734854"/>
    </source>
</evidence>
<name>A0A8J5LGL0_ZINOF</name>
<accession>A0A8J5LGL0</accession>
<keyword evidence="2 6" id="KW-0812">Transmembrane</keyword>
<dbReference type="Pfam" id="PF21729">
    <property type="entry name" value="IRX15_IRX15L_GXM"/>
    <property type="match status" value="1"/>
</dbReference>
<comment type="subcellular location">
    <subcellularLocation>
        <location evidence="1">Golgi apparatus membrane</location>
        <topology evidence="1">Single-pass membrane protein</topology>
    </subcellularLocation>
</comment>
<dbReference type="EMBL" id="JACMSC010000006">
    <property type="protein sequence ID" value="KAG6516965.1"/>
    <property type="molecule type" value="Genomic_DNA"/>
</dbReference>
<dbReference type="NCBIfam" id="TIGR01627">
    <property type="entry name" value="A_thal_3515"/>
    <property type="match status" value="1"/>
</dbReference>
<dbReference type="Proteomes" id="UP000734854">
    <property type="component" value="Unassembled WGS sequence"/>
</dbReference>
<keyword evidence="4 6" id="KW-0472">Membrane</keyword>
<proteinExistence type="predicted"/>
<dbReference type="GO" id="GO:0045492">
    <property type="term" value="P:xylan biosynthetic process"/>
    <property type="evidence" value="ECO:0007669"/>
    <property type="project" value="InterPro"/>
</dbReference>
<dbReference type="OrthoDB" id="1896682at2759"/>
<organism evidence="7 8">
    <name type="scientific">Zingiber officinale</name>
    <name type="common">Ginger</name>
    <name type="synonym">Amomum zingiber</name>
    <dbReference type="NCBI Taxonomy" id="94328"/>
    <lineage>
        <taxon>Eukaryota</taxon>
        <taxon>Viridiplantae</taxon>
        <taxon>Streptophyta</taxon>
        <taxon>Embryophyta</taxon>
        <taxon>Tracheophyta</taxon>
        <taxon>Spermatophyta</taxon>
        <taxon>Magnoliopsida</taxon>
        <taxon>Liliopsida</taxon>
        <taxon>Zingiberales</taxon>
        <taxon>Zingiberaceae</taxon>
        <taxon>Zingiber</taxon>
    </lineage>
</organism>
<feature type="transmembrane region" description="Helical" evidence="6">
    <location>
        <begin position="44"/>
        <end position="68"/>
    </location>
</feature>
<dbReference type="InterPro" id="IPR006514">
    <property type="entry name" value="IRX15/GXM/AGM"/>
</dbReference>
<dbReference type="GO" id="GO:0000139">
    <property type="term" value="C:Golgi membrane"/>
    <property type="evidence" value="ECO:0007669"/>
    <property type="project" value="UniProtKB-SubCell"/>
</dbReference>
<evidence type="ECO:0000256" key="2">
    <source>
        <dbReference type="ARBA" id="ARBA00022692"/>
    </source>
</evidence>
<evidence type="ECO:0000256" key="1">
    <source>
        <dbReference type="ARBA" id="ARBA00004194"/>
    </source>
</evidence>
<dbReference type="AlphaFoldDB" id="A0A8J5LGL0"/>
<feature type="region of interest" description="Disordered" evidence="5">
    <location>
        <begin position="320"/>
        <end position="339"/>
    </location>
</feature>
<reference evidence="7 8" key="1">
    <citation type="submission" date="2020-08" db="EMBL/GenBank/DDBJ databases">
        <title>Plant Genome Project.</title>
        <authorList>
            <person name="Zhang R.-G."/>
        </authorList>
    </citation>
    <scope>NUCLEOTIDE SEQUENCE [LARGE SCALE GENOMIC DNA]</scope>
    <source>
        <tissue evidence="7">Rhizome</tissue>
    </source>
</reference>
<feature type="compositionally biased region" description="Low complexity" evidence="5">
    <location>
        <begin position="324"/>
        <end position="339"/>
    </location>
</feature>